<feature type="transmembrane region" description="Helical" evidence="6">
    <location>
        <begin position="63"/>
        <end position="87"/>
    </location>
</feature>
<dbReference type="FunFam" id="1.10.287.130:FF:000037">
    <property type="entry name" value="Hybrid sensor histidine kinase/response regulator"/>
    <property type="match status" value="1"/>
</dbReference>
<dbReference type="InterPro" id="IPR003661">
    <property type="entry name" value="HisK_dim/P_dom"/>
</dbReference>
<comment type="catalytic activity">
    <reaction evidence="1">
        <text>ATP + protein L-histidine = ADP + protein N-phospho-L-histidine.</text>
        <dbReference type="EC" id="2.7.13.3"/>
    </reaction>
</comment>
<keyword evidence="6" id="KW-1133">Transmembrane helix</keyword>
<dbReference type="Pfam" id="PF08448">
    <property type="entry name" value="PAS_4"/>
    <property type="match status" value="1"/>
</dbReference>
<name>B8IP56_METNO</name>
<keyword evidence="10" id="KW-0808">Transferase</keyword>
<evidence type="ECO:0000259" key="7">
    <source>
        <dbReference type="PROSITE" id="PS50109"/>
    </source>
</evidence>
<dbReference type="InterPro" id="IPR035965">
    <property type="entry name" value="PAS-like_dom_sf"/>
</dbReference>
<feature type="domain" description="PAS" evidence="9">
    <location>
        <begin position="349"/>
        <end position="423"/>
    </location>
</feature>
<dbReference type="Gene3D" id="3.30.565.10">
    <property type="entry name" value="Histidine kinase-like ATPase, C-terminal domain"/>
    <property type="match status" value="1"/>
</dbReference>
<dbReference type="Pfam" id="PF00512">
    <property type="entry name" value="HisKA"/>
    <property type="match status" value="1"/>
</dbReference>
<dbReference type="InterPro" id="IPR000014">
    <property type="entry name" value="PAS"/>
</dbReference>
<dbReference type="InterPro" id="IPR003594">
    <property type="entry name" value="HATPase_dom"/>
</dbReference>
<keyword evidence="11" id="KW-1185">Reference proteome</keyword>
<dbReference type="InterPro" id="IPR001789">
    <property type="entry name" value="Sig_transdc_resp-reg_receiver"/>
</dbReference>
<dbReference type="Gene3D" id="3.40.50.2300">
    <property type="match status" value="1"/>
</dbReference>
<dbReference type="InterPro" id="IPR004358">
    <property type="entry name" value="Sig_transdc_His_kin-like_C"/>
</dbReference>
<reference evidence="10 11" key="1">
    <citation type="submission" date="2009-01" db="EMBL/GenBank/DDBJ databases">
        <title>Complete sequence of chromosome of Methylobacterium nodulans ORS 2060.</title>
        <authorList>
            <consortium name="US DOE Joint Genome Institute"/>
            <person name="Lucas S."/>
            <person name="Copeland A."/>
            <person name="Lapidus A."/>
            <person name="Glavina del Rio T."/>
            <person name="Dalin E."/>
            <person name="Tice H."/>
            <person name="Bruce D."/>
            <person name="Goodwin L."/>
            <person name="Pitluck S."/>
            <person name="Sims D."/>
            <person name="Brettin T."/>
            <person name="Detter J.C."/>
            <person name="Han C."/>
            <person name="Larimer F."/>
            <person name="Land M."/>
            <person name="Hauser L."/>
            <person name="Kyrpides N."/>
            <person name="Ivanova N."/>
            <person name="Marx C.J."/>
            <person name="Richardson P."/>
        </authorList>
    </citation>
    <scope>NUCLEOTIDE SEQUENCE [LARGE SCALE GENOMIC DNA]</scope>
    <source>
        <strain evidence="11">LMG 21967 / CNCM I-2342 / ORS 2060</strain>
    </source>
</reference>
<proteinExistence type="predicted"/>
<dbReference type="KEGG" id="mno:Mnod_5532"/>
<dbReference type="SMART" id="SM00091">
    <property type="entry name" value="PAS"/>
    <property type="match status" value="3"/>
</dbReference>
<dbReference type="PANTHER" id="PTHR43065:SF42">
    <property type="entry name" value="TWO-COMPONENT SENSOR PPRA"/>
    <property type="match status" value="1"/>
</dbReference>
<feature type="region of interest" description="Disordered" evidence="5">
    <location>
        <begin position="1"/>
        <end position="27"/>
    </location>
</feature>
<keyword evidence="10" id="KW-0418">Kinase</keyword>
<dbReference type="EMBL" id="CP001349">
    <property type="protein sequence ID" value="ACL60374.1"/>
    <property type="molecule type" value="Genomic_DNA"/>
</dbReference>
<evidence type="ECO:0000259" key="8">
    <source>
        <dbReference type="PROSITE" id="PS50110"/>
    </source>
</evidence>
<organism evidence="10 11">
    <name type="scientific">Methylobacterium nodulans (strain LMG 21967 / CNCM I-2342 / ORS 2060)</name>
    <dbReference type="NCBI Taxonomy" id="460265"/>
    <lineage>
        <taxon>Bacteria</taxon>
        <taxon>Pseudomonadati</taxon>
        <taxon>Pseudomonadota</taxon>
        <taxon>Alphaproteobacteria</taxon>
        <taxon>Hyphomicrobiales</taxon>
        <taxon>Methylobacteriaceae</taxon>
        <taxon>Methylobacterium</taxon>
    </lineage>
</organism>
<gene>
    <name evidence="10" type="ordered locus">Mnod_5532</name>
</gene>
<dbReference type="SMART" id="SM00388">
    <property type="entry name" value="HisKA"/>
    <property type="match status" value="1"/>
</dbReference>
<dbReference type="Gene3D" id="1.10.287.130">
    <property type="match status" value="1"/>
</dbReference>
<evidence type="ECO:0000256" key="2">
    <source>
        <dbReference type="ARBA" id="ARBA00012438"/>
    </source>
</evidence>
<dbReference type="SUPFAM" id="SSF55785">
    <property type="entry name" value="PYP-like sensor domain (PAS domain)"/>
    <property type="match status" value="3"/>
</dbReference>
<dbReference type="Gene3D" id="3.30.450.20">
    <property type="entry name" value="PAS domain"/>
    <property type="match status" value="2"/>
</dbReference>
<evidence type="ECO:0000313" key="10">
    <source>
        <dbReference type="EMBL" id="ACL60374.1"/>
    </source>
</evidence>
<dbReference type="InterPro" id="IPR036097">
    <property type="entry name" value="HisK_dim/P_sf"/>
</dbReference>
<feature type="domain" description="Response regulatory" evidence="8">
    <location>
        <begin position="772"/>
        <end position="888"/>
    </location>
</feature>
<dbReference type="CDD" id="cd00082">
    <property type="entry name" value="HisKA"/>
    <property type="match status" value="1"/>
</dbReference>
<keyword evidence="6" id="KW-0472">Membrane</keyword>
<evidence type="ECO:0000256" key="1">
    <source>
        <dbReference type="ARBA" id="ARBA00000085"/>
    </source>
</evidence>
<keyword evidence="3 4" id="KW-0597">Phosphoprotein</keyword>
<dbReference type="SMART" id="SM00387">
    <property type="entry name" value="HATPase_c"/>
    <property type="match status" value="1"/>
</dbReference>
<feature type="transmembrane region" description="Helical" evidence="6">
    <location>
        <begin position="35"/>
        <end position="56"/>
    </location>
</feature>
<dbReference type="HOGENOM" id="CLU_000445_114_51_5"/>
<evidence type="ECO:0000259" key="9">
    <source>
        <dbReference type="PROSITE" id="PS50112"/>
    </source>
</evidence>
<evidence type="ECO:0000313" key="11">
    <source>
        <dbReference type="Proteomes" id="UP000008207"/>
    </source>
</evidence>
<dbReference type="Pfam" id="PF00072">
    <property type="entry name" value="Response_reg"/>
    <property type="match status" value="1"/>
</dbReference>
<keyword evidence="6" id="KW-0812">Transmembrane</keyword>
<evidence type="ECO:0000256" key="5">
    <source>
        <dbReference type="SAM" id="MobiDB-lite"/>
    </source>
</evidence>
<dbReference type="eggNOG" id="COG4191">
    <property type="taxonomic scope" value="Bacteria"/>
</dbReference>
<feature type="modified residue" description="4-aspartylphosphate" evidence="4">
    <location>
        <position position="823"/>
    </location>
</feature>
<evidence type="ECO:0000256" key="6">
    <source>
        <dbReference type="SAM" id="Phobius"/>
    </source>
</evidence>
<dbReference type="GO" id="GO:0000155">
    <property type="term" value="F:phosphorelay sensor kinase activity"/>
    <property type="evidence" value="ECO:0007669"/>
    <property type="project" value="InterPro"/>
</dbReference>
<accession>B8IP56</accession>
<dbReference type="STRING" id="460265.Mnod_5532"/>
<dbReference type="SUPFAM" id="SSF52172">
    <property type="entry name" value="CheY-like"/>
    <property type="match status" value="1"/>
</dbReference>
<evidence type="ECO:0000256" key="4">
    <source>
        <dbReference type="PROSITE-ProRule" id="PRU00169"/>
    </source>
</evidence>
<dbReference type="Pfam" id="PF13426">
    <property type="entry name" value="PAS_9"/>
    <property type="match status" value="1"/>
</dbReference>
<dbReference type="InterPro" id="IPR011006">
    <property type="entry name" value="CheY-like_superfamily"/>
</dbReference>
<dbReference type="Proteomes" id="UP000008207">
    <property type="component" value="Chromosome"/>
</dbReference>
<dbReference type="SUPFAM" id="SSF47384">
    <property type="entry name" value="Homodimeric domain of signal transducing histidine kinase"/>
    <property type="match status" value="1"/>
</dbReference>
<dbReference type="PROSITE" id="PS50112">
    <property type="entry name" value="PAS"/>
    <property type="match status" value="1"/>
</dbReference>
<dbReference type="EC" id="2.7.13.3" evidence="2"/>
<dbReference type="eggNOG" id="COG0784">
    <property type="taxonomic scope" value="Bacteria"/>
</dbReference>
<dbReference type="NCBIfam" id="NF046020">
    <property type="entry name" value="HisKinCckABruc"/>
    <property type="match status" value="1"/>
</dbReference>
<dbReference type="PRINTS" id="PR00344">
    <property type="entry name" value="BCTRLSENSOR"/>
</dbReference>
<dbReference type="PROSITE" id="PS50110">
    <property type="entry name" value="RESPONSE_REGULATORY"/>
    <property type="match status" value="1"/>
</dbReference>
<sequence>MNRQNWMDRGVMPEMSPPPLTEAASLDRSERPGRVSLLLLLAGLLVGAAVGLSFVANEQAQPLILGLLALLAMAGVFSLFALAIGALQLTGQGARNDVTKAVVDAAPEGMIAVEDGTRPIYANAAYLALAGSDGFSNLRLVERVFVGSPDVSEAIYRLAQAAREGRSLSEEIRMAPPPGGARDFAWYRIAVRPLPLPRRPVALWSVSDITHERERQENVFQELQHAIDYLDHAPAGFLSVDPRGAVVYMNATLASWLGHDLAQVGSGGLRLSEILPAAVGEVLVAGKGEPGEVRTDHFDLDLRRRNGHPLPARIYHRVAYGQDGRPGASRTLVLNRSAGEEADEPQRAAEVRFARFFNTSPIAVATLDPAGRVVRANASFARLFGTLPRTGEGREIGPSAHDCIAERDRQTFDGAFRLAAEGRGDVAPVEVGVAAPGNRSARIWLSPEVRAAGGPEEDAAREAVILYALDTTAQLQLQQQINQAQKMEMVGQLAGGIAHDFNNVLQAIIGYSDLLLASHRPVDPAFQDIMQIKQNANRAASLVRQLLAFSRRQTLRPEVIHLGDALSDLTLLLKRLLGERVELDLKHGRDLWPVKADVNQFEQVIVNLAVNARDAMPNGGRLALRTANVTAEAAGALQLTGLPAADYVLVEVADTGTGMTPEIMEKIFEPFFTTKEVNKGTGLGLSTVFGIVKQSGGYIDVKSTLGEGTVFGIYLPRYVPVPEAETPPADPAPAASVAAAAAPAGSTAAAAAAPAAEPPRKPPAPDLTGRGTILLVEDEDPVRAVNARALAARGYTVLEAASGVEALSIIGERDTPVDLVVSDVVMPEMDGPTLLRELRKRHPELKVIFVSGYAEDAFQKNLPEGEEFNFLPKPFSLKQLVETVKTTMAG</sequence>
<dbReference type="InterPro" id="IPR036890">
    <property type="entry name" value="HATPase_C_sf"/>
</dbReference>
<dbReference type="SMART" id="SM00448">
    <property type="entry name" value="REC"/>
    <property type="match status" value="1"/>
</dbReference>
<dbReference type="AlphaFoldDB" id="B8IP56"/>
<protein>
    <recommendedName>
        <fullName evidence="2">histidine kinase</fullName>
        <ecNumber evidence="2">2.7.13.3</ecNumber>
    </recommendedName>
</protein>
<evidence type="ECO:0000256" key="3">
    <source>
        <dbReference type="ARBA" id="ARBA00022553"/>
    </source>
</evidence>
<feature type="domain" description="Histidine kinase" evidence="7">
    <location>
        <begin position="496"/>
        <end position="719"/>
    </location>
</feature>
<dbReference type="SUPFAM" id="SSF55874">
    <property type="entry name" value="ATPase domain of HSP90 chaperone/DNA topoisomerase II/histidine kinase"/>
    <property type="match status" value="1"/>
</dbReference>
<dbReference type="InterPro" id="IPR013656">
    <property type="entry name" value="PAS_4"/>
</dbReference>
<dbReference type="Pfam" id="PF02518">
    <property type="entry name" value="HATPase_c"/>
    <property type="match status" value="1"/>
</dbReference>
<dbReference type="InterPro" id="IPR005467">
    <property type="entry name" value="His_kinase_dom"/>
</dbReference>
<dbReference type="Pfam" id="PF13188">
    <property type="entry name" value="PAS_8"/>
    <property type="match status" value="1"/>
</dbReference>
<dbReference type="PROSITE" id="PS50109">
    <property type="entry name" value="HIS_KIN"/>
    <property type="match status" value="1"/>
</dbReference>
<dbReference type="PANTHER" id="PTHR43065">
    <property type="entry name" value="SENSOR HISTIDINE KINASE"/>
    <property type="match status" value="1"/>
</dbReference>